<name>A0ABW4SM77_9ACTN</name>
<accession>A0ABW4SM77</accession>
<evidence type="ECO:0000313" key="2">
    <source>
        <dbReference type="Proteomes" id="UP001597368"/>
    </source>
</evidence>
<keyword evidence="2" id="KW-1185">Reference proteome</keyword>
<organism evidence="1 2">
    <name type="scientific">Nonomuraea mangrovi</name>
    <dbReference type="NCBI Taxonomy" id="2316207"/>
    <lineage>
        <taxon>Bacteria</taxon>
        <taxon>Bacillati</taxon>
        <taxon>Actinomycetota</taxon>
        <taxon>Actinomycetes</taxon>
        <taxon>Streptosporangiales</taxon>
        <taxon>Streptosporangiaceae</taxon>
        <taxon>Nonomuraea</taxon>
    </lineage>
</organism>
<evidence type="ECO:0000313" key="1">
    <source>
        <dbReference type="EMBL" id="MFD1930662.1"/>
    </source>
</evidence>
<dbReference type="Proteomes" id="UP001597368">
    <property type="component" value="Unassembled WGS sequence"/>
</dbReference>
<gene>
    <name evidence="1" type="ORF">ACFSKW_04125</name>
</gene>
<protein>
    <submittedName>
        <fullName evidence="1">Uncharacterized protein</fullName>
    </submittedName>
</protein>
<dbReference type="RefSeq" id="WP_379569282.1">
    <property type="nucleotide sequence ID" value="NZ_JBHUFV010000005.1"/>
</dbReference>
<dbReference type="EMBL" id="JBHUFV010000005">
    <property type="protein sequence ID" value="MFD1930662.1"/>
    <property type="molecule type" value="Genomic_DNA"/>
</dbReference>
<reference evidence="2" key="1">
    <citation type="journal article" date="2019" name="Int. J. Syst. Evol. Microbiol.">
        <title>The Global Catalogue of Microorganisms (GCM) 10K type strain sequencing project: providing services to taxonomists for standard genome sequencing and annotation.</title>
        <authorList>
            <consortium name="The Broad Institute Genomics Platform"/>
            <consortium name="The Broad Institute Genome Sequencing Center for Infectious Disease"/>
            <person name="Wu L."/>
            <person name="Ma J."/>
        </authorList>
    </citation>
    <scope>NUCLEOTIDE SEQUENCE [LARGE SCALE GENOMIC DNA]</scope>
    <source>
        <strain evidence="2">ICMP 6774ER</strain>
    </source>
</reference>
<proteinExistence type="predicted"/>
<comment type="caution">
    <text evidence="1">The sequence shown here is derived from an EMBL/GenBank/DDBJ whole genome shotgun (WGS) entry which is preliminary data.</text>
</comment>
<sequence length="370" mass="39529">MMIDLFASYATTRDLLPDQGSITWVGIAETEALVELLGNPTREISGATMDDVCATAMDLSGEEAIVLVSQHGGWTVLFEPTPFCGSDPRAFQQFSAHSAALNVSWTVNHDVWVTYASGGQIVARFDPLDLAAVQPKSGAVWLRELPVTSSQLAADWMAACLALGEHLSGIGLDANWLRAGHRGVVVRRSPVVNTAVSHLDLDDDELAAAQQDPRVAAVIAEPTEDKLPLITELIARIAVSSANLPGHVLVDRAFQLITTDPDHRGDTPEMRAQLRAWSNDLVRQANAAFESSEANGSGHVLPGHETAHGRLLLQGAAVETLIRALANDDPAYVAYKTASQAQATHPNTANGDAGRLRALLLAAHHIYEQG</sequence>